<evidence type="ECO:0000313" key="5">
    <source>
        <dbReference type="EMBL" id="QKD79776.1"/>
    </source>
</evidence>
<dbReference type="Pfam" id="PF01022">
    <property type="entry name" value="HTH_5"/>
    <property type="match status" value="1"/>
</dbReference>
<dbReference type="SMART" id="SM00418">
    <property type="entry name" value="HTH_ARSR"/>
    <property type="match status" value="1"/>
</dbReference>
<dbReference type="Gene3D" id="1.10.10.10">
    <property type="entry name" value="Winged helix-like DNA-binding domain superfamily/Winged helix DNA-binding domain"/>
    <property type="match status" value="1"/>
</dbReference>
<accession>A0A6M8B6R5</accession>
<dbReference type="RefSeq" id="WP_159523846.1">
    <property type="nucleotide sequence ID" value="NZ_CP053642.1"/>
</dbReference>
<evidence type="ECO:0000259" key="4">
    <source>
        <dbReference type="PROSITE" id="PS50987"/>
    </source>
</evidence>
<dbReference type="PANTHER" id="PTHR43132">
    <property type="entry name" value="ARSENICAL RESISTANCE OPERON REPRESSOR ARSR-RELATED"/>
    <property type="match status" value="1"/>
</dbReference>
<dbReference type="PANTHER" id="PTHR43132:SF6">
    <property type="entry name" value="HTH-TYPE TRANSCRIPTIONAL REPRESSOR CZRA"/>
    <property type="match status" value="1"/>
</dbReference>
<dbReference type="InterPro" id="IPR051011">
    <property type="entry name" value="Metal_resp_trans_reg"/>
</dbReference>
<keyword evidence="1" id="KW-0805">Transcription regulation</keyword>
<dbReference type="InterPro" id="IPR011991">
    <property type="entry name" value="ArsR-like_HTH"/>
</dbReference>
<evidence type="ECO:0000256" key="1">
    <source>
        <dbReference type="ARBA" id="ARBA00023015"/>
    </source>
</evidence>
<dbReference type="CDD" id="cd00090">
    <property type="entry name" value="HTH_ARSR"/>
    <property type="match status" value="1"/>
</dbReference>
<dbReference type="Proteomes" id="UP000504752">
    <property type="component" value="Chromosome"/>
</dbReference>
<evidence type="ECO:0000313" key="6">
    <source>
        <dbReference type="Proteomes" id="UP000504752"/>
    </source>
</evidence>
<keyword evidence="6" id="KW-1185">Reference proteome</keyword>
<dbReference type="PROSITE" id="PS50987">
    <property type="entry name" value="HTH_ARSR_2"/>
    <property type="match status" value="1"/>
</dbReference>
<dbReference type="GO" id="GO:0003700">
    <property type="term" value="F:DNA-binding transcription factor activity"/>
    <property type="evidence" value="ECO:0007669"/>
    <property type="project" value="InterPro"/>
</dbReference>
<keyword evidence="3" id="KW-0804">Transcription</keyword>
<dbReference type="EMBL" id="CP053642">
    <property type="protein sequence ID" value="QKD79776.1"/>
    <property type="molecule type" value="Genomic_DNA"/>
</dbReference>
<dbReference type="GO" id="GO:0003677">
    <property type="term" value="F:DNA binding"/>
    <property type="evidence" value="ECO:0007669"/>
    <property type="project" value="UniProtKB-KW"/>
</dbReference>
<name>A0A6M8B6R5_9ACTO</name>
<dbReference type="AlphaFoldDB" id="A0A6M8B6R5"/>
<sequence>MRQVVVLEEDSAVIRLFKALANPVRATIIHRLTQGSADVTELVELTGVSQPLVSHHLRVLREAHLVEARRDGRRQSYSIIDQHVAHIVLDAIKHTKEHDHDCHH</sequence>
<dbReference type="KEGG" id="amam:HPC72_05505"/>
<gene>
    <name evidence="5" type="ORF">HPC72_05505</name>
</gene>
<dbReference type="InterPro" id="IPR036388">
    <property type="entry name" value="WH-like_DNA-bd_sf"/>
</dbReference>
<reference evidence="5 6" key="1">
    <citation type="submission" date="2020-05" db="EMBL/GenBank/DDBJ databases">
        <title>Actinomyces sp. zg-325.</title>
        <authorList>
            <person name="Yang C."/>
        </authorList>
    </citation>
    <scope>NUCLEOTIDE SEQUENCE [LARGE SCALE GENOMIC DNA]</scope>
    <source>
        <strain evidence="6">zg-325</strain>
    </source>
</reference>
<organism evidence="5 6">
    <name type="scientific">Actinomyces marmotae</name>
    <dbReference type="NCBI Taxonomy" id="2737173"/>
    <lineage>
        <taxon>Bacteria</taxon>
        <taxon>Bacillati</taxon>
        <taxon>Actinomycetota</taxon>
        <taxon>Actinomycetes</taxon>
        <taxon>Actinomycetales</taxon>
        <taxon>Actinomycetaceae</taxon>
        <taxon>Actinomyces</taxon>
    </lineage>
</organism>
<dbReference type="PRINTS" id="PR00778">
    <property type="entry name" value="HTHARSR"/>
</dbReference>
<dbReference type="NCBIfam" id="NF033788">
    <property type="entry name" value="HTH_metalloreg"/>
    <property type="match status" value="1"/>
</dbReference>
<dbReference type="InterPro" id="IPR001845">
    <property type="entry name" value="HTH_ArsR_DNA-bd_dom"/>
</dbReference>
<dbReference type="SUPFAM" id="SSF46785">
    <property type="entry name" value="Winged helix' DNA-binding domain"/>
    <property type="match status" value="1"/>
</dbReference>
<keyword evidence="2" id="KW-0238">DNA-binding</keyword>
<dbReference type="InterPro" id="IPR036390">
    <property type="entry name" value="WH_DNA-bd_sf"/>
</dbReference>
<protein>
    <submittedName>
        <fullName evidence="5">Winged helix-turn-helix transcriptional regulator</fullName>
    </submittedName>
</protein>
<evidence type="ECO:0000256" key="3">
    <source>
        <dbReference type="ARBA" id="ARBA00023163"/>
    </source>
</evidence>
<feature type="domain" description="HTH arsR-type" evidence="4">
    <location>
        <begin position="5"/>
        <end position="99"/>
    </location>
</feature>
<evidence type="ECO:0000256" key="2">
    <source>
        <dbReference type="ARBA" id="ARBA00023125"/>
    </source>
</evidence>
<proteinExistence type="predicted"/>